<accession>A0AAV4SPN7</accession>
<evidence type="ECO:0000259" key="1">
    <source>
        <dbReference type="PROSITE" id="PS51750"/>
    </source>
</evidence>
<dbReference type="InterPro" id="IPR003497">
    <property type="entry name" value="BRO_N_domain"/>
</dbReference>
<name>A0AAV4SPN7_CAEEX</name>
<comment type="caution">
    <text evidence="2">The sequence shown here is derived from an EMBL/GenBank/DDBJ whole genome shotgun (WGS) entry which is preliminary data.</text>
</comment>
<keyword evidence="3" id="KW-1185">Reference proteome</keyword>
<reference evidence="2 3" key="1">
    <citation type="submission" date="2021-06" db="EMBL/GenBank/DDBJ databases">
        <title>Caerostris extrusa draft genome.</title>
        <authorList>
            <person name="Kono N."/>
            <person name="Arakawa K."/>
        </authorList>
    </citation>
    <scope>NUCLEOTIDE SEQUENCE [LARGE SCALE GENOMIC DNA]</scope>
</reference>
<dbReference type="AlphaFoldDB" id="A0AAV4SPN7"/>
<dbReference type="Proteomes" id="UP001054945">
    <property type="component" value="Unassembled WGS sequence"/>
</dbReference>
<feature type="domain" description="Bro-N" evidence="1">
    <location>
        <begin position="87"/>
        <end position="176"/>
    </location>
</feature>
<dbReference type="SMART" id="SM01040">
    <property type="entry name" value="Bro-N"/>
    <property type="match status" value="1"/>
</dbReference>
<dbReference type="Pfam" id="PF02498">
    <property type="entry name" value="Bro-N"/>
    <property type="match status" value="1"/>
</dbReference>
<evidence type="ECO:0000313" key="3">
    <source>
        <dbReference type="Proteomes" id="UP001054945"/>
    </source>
</evidence>
<organism evidence="2 3">
    <name type="scientific">Caerostris extrusa</name>
    <name type="common">Bark spider</name>
    <name type="synonym">Caerostris bankana</name>
    <dbReference type="NCBI Taxonomy" id="172846"/>
    <lineage>
        <taxon>Eukaryota</taxon>
        <taxon>Metazoa</taxon>
        <taxon>Ecdysozoa</taxon>
        <taxon>Arthropoda</taxon>
        <taxon>Chelicerata</taxon>
        <taxon>Arachnida</taxon>
        <taxon>Araneae</taxon>
        <taxon>Araneomorphae</taxon>
        <taxon>Entelegynae</taxon>
        <taxon>Araneoidea</taxon>
        <taxon>Araneidae</taxon>
        <taxon>Caerostris</taxon>
    </lineage>
</organism>
<evidence type="ECO:0000313" key="2">
    <source>
        <dbReference type="EMBL" id="GIY34527.1"/>
    </source>
</evidence>
<dbReference type="EMBL" id="BPLR01009782">
    <property type="protein sequence ID" value="GIY34527.1"/>
    <property type="molecule type" value="Genomic_DNA"/>
</dbReference>
<dbReference type="PROSITE" id="PS51750">
    <property type="entry name" value="BRO_N"/>
    <property type="match status" value="1"/>
</dbReference>
<sequence>MHWLVRIKRFSKLKHPGSIKALASQEEIPELVELSTTSLHGRPKPRAPRHHTRWIIRCCTLLVERKNKLLWTFQMAQHDSFLYNAEQYDISYIMDKDNSPWFKVDDIKAILEYSSCADHQKEWYEIGDPGNEDPYTVFIDKSGLLQWLSSTIETPIVAEFKRWITNKLLPMIRGPHILKIYKKNTSNVYIFVQDYKDNIEEATKNINMRSFTLFLEKNNIPPDKNVCEMLKPIFPNVTLTSVQEIY</sequence>
<protein>
    <recommendedName>
        <fullName evidence="1">Bro-N domain-containing protein</fullName>
    </recommendedName>
</protein>
<proteinExistence type="predicted"/>
<gene>
    <name evidence="2" type="ORF">CEXT_748851</name>
</gene>